<feature type="transmembrane region" description="Helical" evidence="2">
    <location>
        <begin position="482"/>
        <end position="504"/>
    </location>
</feature>
<evidence type="ECO:0000313" key="4">
    <source>
        <dbReference type="Proteomes" id="UP000009168"/>
    </source>
</evidence>
<keyword evidence="2 3" id="KW-0812">Transmembrane</keyword>
<feature type="transmembrane region" description="Helical" evidence="2">
    <location>
        <begin position="344"/>
        <end position="367"/>
    </location>
</feature>
<feature type="compositionally biased region" description="Basic and acidic residues" evidence="1">
    <location>
        <begin position="63"/>
        <end position="77"/>
    </location>
</feature>
<dbReference type="AlphaFoldDB" id="I7MMF0"/>
<evidence type="ECO:0000313" key="3">
    <source>
        <dbReference type="EMBL" id="EAS04724.1"/>
    </source>
</evidence>
<dbReference type="InParanoid" id="I7MMF0"/>
<feature type="transmembrane region" description="Helical" evidence="2">
    <location>
        <begin position="516"/>
        <end position="536"/>
    </location>
</feature>
<gene>
    <name evidence="3" type="ORF">TTHERM_00242460</name>
</gene>
<dbReference type="HOGENOM" id="CLU_331917_0_0_1"/>
<feature type="compositionally biased region" description="Polar residues" evidence="1">
    <location>
        <begin position="139"/>
        <end position="154"/>
    </location>
</feature>
<feature type="region of interest" description="Disordered" evidence="1">
    <location>
        <begin position="116"/>
        <end position="155"/>
    </location>
</feature>
<feature type="transmembrane region" description="Helical" evidence="2">
    <location>
        <begin position="600"/>
        <end position="627"/>
    </location>
</feature>
<evidence type="ECO:0000256" key="1">
    <source>
        <dbReference type="SAM" id="MobiDB-lite"/>
    </source>
</evidence>
<reference evidence="4" key="1">
    <citation type="journal article" date="2006" name="PLoS Biol.">
        <title>Macronuclear genome sequence of the ciliate Tetrahymena thermophila, a model eukaryote.</title>
        <authorList>
            <person name="Eisen J.A."/>
            <person name="Coyne R.S."/>
            <person name="Wu M."/>
            <person name="Wu D."/>
            <person name="Thiagarajan M."/>
            <person name="Wortman J.R."/>
            <person name="Badger J.H."/>
            <person name="Ren Q."/>
            <person name="Amedeo P."/>
            <person name="Jones K.M."/>
            <person name="Tallon L.J."/>
            <person name="Delcher A.L."/>
            <person name="Salzberg S.L."/>
            <person name="Silva J.C."/>
            <person name="Haas B.J."/>
            <person name="Majoros W.H."/>
            <person name="Farzad M."/>
            <person name="Carlton J.M."/>
            <person name="Smith R.K. Jr."/>
            <person name="Garg J."/>
            <person name="Pearlman R.E."/>
            <person name="Karrer K.M."/>
            <person name="Sun L."/>
            <person name="Manning G."/>
            <person name="Elde N.C."/>
            <person name="Turkewitz A.P."/>
            <person name="Asai D.J."/>
            <person name="Wilkes D.E."/>
            <person name="Wang Y."/>
            <person name="Cai H."/>
            <person name="Collins K."/>
            <person name="Stewart B.A."/>
            <person name="Lee S.R."/>
            <person name="Wilamowska K."/>
            <person name="Weinberg Z."/>
            <person name="Ruzzo W.L."/>
            <person name="Wloga D."/>
            <person name="Gaertig J."/>
            <person name="Frankel J."/>
            <person name="Tsao C.-C."/>
            <person name="Gorovsky M.A."/>
            <person name="Keeling P.J."/>
            <person name="Waller R.F."/>
            <person name="Patron N.J."/>
            <person name="Cherry J.M."/>
            <person name="Stover N.A."/>
            <person name="Krieger C.J."/>
            <person name="del Toro C."/>
            <person name="Ryder H.F."/>
            <person name="Williamson S.C."/>
            <person name="Barbeau R.A."/>
            <person name="Hamilton E.P."/>
            <person name="Orias E."/>
        </authorList>
    </citation>
    <scope>NUCLEOTIDE SEQUENCE [LARGE SCALE GENOMIC DNA]</scope>
    <source>
        <strain evidence="4">SB210</strain>
    </source>
</reference>
<keyword evidence="2" id="KW-1133">Transmembrane helix</keyword>
<dbReference type="EMBL" id="GG662443">
    <property type="protein sequence ID" value="EAS04724.1"/>
    <property type="molecule type" value="Genomic_DNA"/>
</dbReference>
<proteinExistence type="predicted"/>
<dbReference type="KEGG" id="tet:TTHERM_00242460"/>
<dbReference type="OrthoDB" id="292082at2759"/>
<name>I7MMF0_TETTS</name>
<evidence type="ECO:0000256" key="2">
    <source>
        <dbReference type="SAM" id="Phobius"/>
    </source>
</evidence>
<dbReference type="Proteomes" id="UP000009168">
    <property type="component" value="Unassembled WGS sequence"/>
</dbReference>
<feature type="region of interest" description="Disordered" evidence="1">
    <location>
        <begin position="34"/>
        <end position="89"/>
    </location>
</feature>
<protein>
    <submittedName>
        <fullName evidence="3">Transmembrane protein, putative</fullName>
    </submittedName>
</protein>
<organism evidence="3 4">
    <name type="scientific">Tetrahymena thermophila (strain SB210)</name>
    <dbReference type="NCBI Taxonomy" id="312017"/>
    <lineage>
        <taxon>Eukaryota</taxon>
        <taxon>Sar</taxon>
        <taxon>Alveolata</taxon>
        <taxon>Ciliophora</taxon>
        <taxon>Intramacronucleata</taxon>
        <taxon>Oligohymenophorea</taxon>
        <taxon>Hymenostomatida</taxon>
        <taxon>Tetrahymenina</taxon>
        <taxon>Tetrahymenidae</taxon>
        <taxon>Tetrahymena</taxon>
    </lineage>
</organism>
<keyword evidence="4" id="KW-1185">Reference proteome</keyword>
<dbReference type="RefSeq" id="XP_001024969.1">
    <property type="nucleotide sequence ID" value="XM_001024969.1"/>
</dbReference>
<feature type="transmembrane region" description="Helical" evidence="2">
    <location>
        <begin position="302"/>
        <end position="332"/>
    </location>
</feature>
<dbReference type="GeneID" id="7846808"/>
<accession>I7MMF0</accession>
<sequence length="863" mass="101926">MNIQSGPLQTNQVSFQSQFKYNSQLNLTQGEQLDQVQRQKHHHNQKQQNNINLETKHHHLQKDKKQIKSDDENEATKQSKHRKETIISKKYTSKGSQKYDNIFEGFGDLLFDEEDQSKKDNQTTDKNNLTSPKADDPSDNQNILKNNTNQSNFNMVDPKICLDMDPFNIQSQTNQQNQQINLDFGTTLNKEIVDQQNTQRNLNLNQDQVTQNIKLPSSNQSNEQEQIKNYYNLNSKDQNQQINIQQPNQLFGNQIVQGFYSQRPNQQYQVEYLSLLFTDEQDNNNNNNSNQLNNEVKNKNKIFFFFLMLLLFIIYSLFGYIVIFIIFIISAFREIRGKLSKVCILFWTLTSCAATLYVFGIQFYYYISDTKVQYLLFDINSFQLAVMLVISYVRACYVEIIDQSNMFKSVLNFDTFRGLIYLNSSSKDSEASLFDIPFSEPISAQNIQQRYSLLTISPIPSQLNYSISKLLSGFQDYYYPNFHQYLIIVCILILKFVLGFYYLYSKHNHINIRYAIDITITVFVYLYSAFILIRILGNYDLIRKADQMNNLNDSINFQNLKQEKYQEKLDFTCPISLETWDNARQYVCSIDLEFLSELEYAYFGLFFYFIFVSVIITTAYGEFYWIIPKESILLEPYMVILNTFNFLIVNSLLFFRLWYGQQFNDTFELQQQSLEFLMDIVEDIQLMYEAYFEPFRFANEQIIVQQKQYGQNKVDIENIKRQQREKYIAQYLTEVQSRSEQQIITQKDITVDKYSIQGLLIQRVKQTSNFYIDEKVQYQGKVYQKQDKALLRKKILKNIYLSLNKVITSIKNDAEKYQYQFLNCIPVSFSNTLTTFAVALFTLLPQVIPKFLGFYQDISQNSK</sequence>
<feature type="transmembrane region" description="Helical" evidence="2">
    <location>
        <begin position="639"/>
        <end position="659"/>
    </location>
</feature>
<dbReference type="TCDB" id="1.A.151.2.1">
    <property type="family name" value="the ubiquitous insect chemoreceptor (uicr or 7tmic) family"/>
</dbReference>
<keyword evidence="2" id="KW-0472">Membrane</keyword>